<organism evidence="4 5">
    <name type="scientific">Cyclotella cryptica</name>
    <dbReference type="NCBI Taxonomy" id="29204"/>
    <lineage>
        <taxon>Eukaryota</taxon>
        <taxon>Sar</taxon>
        <taxon>Stramenopiles</taxon>
        <taxon>Ochrophyta</taxon>
        <taxon>Bacillariophyta</taxon>
        <taxon>Coscinodiscophyceae</taxon>
        <taxon>Thalassiosirophycidae</taxon>
        <taxon>Stephanodiscales</taxon>
        <taxon>Stephanodiscaceae</taxon>
        <taxon>Cyclotella</taxon>
    </lineage>
</organism>
<dbReference type="SUPFAM" id="SSF47473">
    <property type="entry name" value="EF-hand"/>
    <property type="match status" value="1"/>
</dbReference>
<dbReference type="Gene3D" id="1.10.238.10">
    <property type="entry name" value="EF-hand"/>
    <property type="match status" value="1"/>
</dbReference>
<evidence type="ECO:0000313" key="5">
    <source>
        <dbReference type="Proteomes" id="UP001516023"/>
    </source>
</evidence>
<evidence type="ECO:0000256" key="1">
    <source>
        <dbReference type="SAM" id="Phobius"/>
    </source>
</evidence>
<reference evidence="4 5" key="1">
    <citation type="journal article" date="2020" name="G3 (Bethesda)">
        <title>Improved Reference Genome for Cyclotella cryptica CCMP332, a Model for Cell Wall Morphogenesis, Salinity Adaptation, and Lipid Production in Diatoms (Bacillariophyta).</title>
        <authorList>
            <person name="Roberts W.R."/>
            <person name="Downey K.M."/>
            <person name="Ruck E.C."/>
            <person name="Traller J.C."/>
            <person name="Alverson A.J."/>
        </authorList>
    </citation>
    <scope>NUCLEOTIDE SEQUENCE [LARGE SCALE GENOMIC DNA]</scope>
    <source>
        <strain evidence="4 5">CCMP332</strain>
    </source>
</reference>
<dbReference type="InterPro" id="IPR011992">
    <property type="entry name" value="EF-hand-dom_pair"/>
</dbReference>
<proteinExistence type="predicted"/>
<dbReference type="Gene3D" id="1.10.287.70">
    <property type="match status" value="2"/>
</dbReference>
<dbReference type="EMBL" id="JABMIG020000001">
    <property type="protein sequence ID" value="KAL3805813.1"/>
    <property type="molecule type" value="Genomic_DNA"/>
</dbReference>
<evidence type="ECO:0000256" key="2">
    <source>
        <dbReference type="SAM" id="SignalP"/>
    </source>
</evidence>
<feature type="domain" description="EF-hand" evidence="3">
    <location>
        <begin position="439"/>
        <end position="469"/>
    </location>
</feature>
<comment type="caution">
    <text evidence="4">The sequence shown here is derived from an EMBL/GenBank/DDBJ whole genome shotgun (WGS) entry which is preliminary data.</text>
</comment>
<keyword evidence="5" id="KW-1185">Reference proteome</keyword>
<keyword evidence="1" id="KW-1133">Transmembrane helix</keyword>
<feature type="transmembrane region" description="Helical" evidence="1">
    <location>
        <begin position="146"/>
        <end position="167"/>
    </location>
</feature>
<name>A0ABD3QZZ0_9STRA</name>
<dbReference type="PROSITE" id="PS50222">
    <property type="entry name" value="EF_HAND_2"/>
    <property type="match status" value="1"/>
</dbReference>
<dbReference type="AlphaFoldDB" id="A0ABD3QZZ0"/>
<evidence type="ECO:0000259" key="3">
    <source>
        <dbReference type="PROSITE" id="PS50222"/>
    </source>
</evidence>
<sequence length="469" mass="53397">MTALPIFRNSCLFILLLLLLDNIAASSLPLSRRHLNPRHLLDELAPVHRARRFLKLIDIHPRNVLGKRRNWEQPSPILVTSGRQQMYLRCSAIVFTWIALGTLFYSFYNQWPLPQSFFYAVDAGMSIGFCTDVVEPNVTSRAFTVIYILLGASCVGGALVLMVQSILEQAAQRSLLRYKQILEKDSFKKAFFQRNRGGWWTYFSNGAESSSVEGRGVLSYREFRVSLEKNLGKALSEEEFYRVCQTYDPLQNGFVKYEDFKKTFKGNDKILSTLKFKDKPFLLQCFLRMWGAVAPIFTDENKRIYLIFITYICVGVTWGIMDQGWDVITATHFAVSALATGGLTAPPVDENGFLPAGPAIFCGLYCIFGIPLFALTLSQFASVLVENYIVEEELLAIKRPLTRSEFQFASQSLCSSDIGIHLSDFIVLQLFRQGKLSLESLEFMKRQFQLLDTNRSGRLNWDEAQKCLV</sequence>
<feature type="signal peptide" evidence="2">
    <location>
        <begin position="1"/>
        <end position="25"/>
    </location>
</feature>
<feature type="transmembrane region" description="Helical" evidence="1">
    <location>
        <begin position="86"/>
        <end position="105"/>
    </location>
</feature>
<dbReference type="Pfam" id="PF07885">
    <property type="entry name" value="Ion_trans_2"/>
    <property type="match status" value="1"/>
</dbReference>
<dbReference type="Proteomes" id="UP001516023">
    <property type="component" value="Unassembled WGS sequence"/>
</dbReference>
<accession>A0ABD3QZZ0</accession>
<feature type="transmembrane region" description="Helical" evidence="1">
    <location>
        <begin position="304"/>
        <end position="320"/>
    </location>
</feature>
<protein>
    <recommendedName>
        <fullName evidence="3">EF-hand domain-containing protein</fullName>
    </recommendedName>
</protein>
<keyword evidence="1" id="KW-0812">Transmembrane</keyword>
<evidence type="ECO:0000313" key="4">
    <source>
        <dbReference type="EMBL" id="KAL3805813.1"/>
    </source>
</evidence>
<feature type="chain" id="PRO_5044873349" description="EF-hand domain-containing protein" evidence="2">
    <location>
        <begin position="26"/>
        <end position="469"/>
    </location>
</feature>
<keyword evidence="1" id="KW-0472">Membrane</keyword>
<keyword evidence="2" id="KW-0732">Signal</keyword>
<dbReference type="InterPro" id="IPR002048">
    <property type="entry name" value="EF_hand_dom"/>
</dbReference>
<feature type="transmembrane region" description="Helical" evidence="1">
    <location>
        <begin position="357"/>
        <end position="377"/>
    </location>
</feature>
<gene>
    <name evidence="4" type="ORF">HJC23_007774</name>
</gene>
<dbReference type="SUPFAM" id="SSF81324">
    <property type="entry name" value="Voltage-gated potassium channels"/>
    <property type="match status" value="1"/>
</dbReference>
<dbReference type="InterPro" id="IPR013099">
    <property type="entry name" value="K_chnl_dom"/>
</dbReference>